<dbReference type="GO" id="GO:0016779">
    <property type="term" value="F:nucleotidyltransferase activity"/>
    <property type="evidence" value="ECO:0007669"/>
    <property type="project" value="UniProtKB-KW"/>
</dbReference>
<keyword evidence="4" id="KW-0520">NAD</keyword>
<evidence type="ECO:0000259" key="5">
    <source>
        <dbReference type="Pfam" id="PF00644"/>
    </source>
</evidence>
<dbReference type="STRING" id="196109.A0A136JHI9"/>
<dbReference type="GO" id="GO:0003950">
    <property type="term" value="F:NAD+ poly-ADP-ribosyltransferase activity"/>
    <property type="evidence" value="ECO:0007669"/>
    <property type="project" value="InterPro"/>
</dbReference>
<evidence type="ECO:0000256" key="3">
    <source>
        <dbReference type="ARBA" id="ARBA00022695"/>
    </source>
</evidence>
<proteinExistence type="predicted"/>
<accession>A0A136JHI9</accession>
<dbReference type="Gene3D" id="3.90.228.10">
    <property type="match status" value="1"/>
</dbReference>
<dbReference type="InParanoid" id="A0A136JHI9"/>
<dbReference type="OrthoDB" id="109543at2759"/>
<gene>
    <name evidence="6" type="ORF">Micbo1qcDRAFT_155202</name>
</gene>
<evidence type="ECO:0000313" key="7">
    <source>
        <dbReference type="Proteomes" id="UP000070501"/>
    </source>
</evidence>
<protein>
    <recommendedName>
        <fullName evidence="5">PARP catalytic domain-containing protein</fullName>
    </recommendedName>
</protein>
<keyword evidence="7" id="KW-1185">Reference proteome</keyword>
<evidence type="ECO:0000256" key="2">
    <source>
        <dbReference type="ARBA" id="ARBA00022679"/>
    </source>
</evidence>
<keyword evidence="1" id="KW-0328">Glycosyltransferase</keyword>
<name>A0A136JHI9_9PEZI</name>
<feature type="domain" description="PARP catalytic" evidence="5">
    <location>
        <begin position="140"/>
        <end position="204"/>
    </location>
</feature>
<dbReference type="InterPro" id="IPR051838">
    <property type="entry name" value="ARTD_PARP"/>
</dbReference>
<reference evidence="7" key="1">
    <citation type="submission" date="2016-02" db="EMBL/GenBank/DDBJ databases">
        <title>Draft genome sequence of Microdochium bolleyi, a fungal endophyte of beachgrass.</title>
        <authorList>
            <consortium name="DOE Joint Genome Institute"/>
            <person name="David A.S."/>
            <person name="May G."/>
            <person name="Haridas S."/>
            <person name="Lim J."/>
            <person name="Wang M."/>
            <person name="Labutti K."/>
            <person name="Lipzen A."/>
            <person name="Barry K."/>
            <person name="Grigoriev I.V."/>
        </authorList>
    </citation>
    <scope>NUCLEOTIDE SEQUENCE [LARGE SCALE GENOMIC DNA]</scope>
    <source>
        <strain evidence="7">J235TASD1</strain>
    </source>
</reference>
<sequence length="432" mass="48062">MQLDEDMLSQDFKDRPLKASIILYNQNMDCLDPAAQRISMLLLLGTLPSVTDMRSYLQNSRDGQLESWHRILPSALGLLKWIIASNRSCIMQIGLDAESSQESQGSTAGQTSNIDPRQISGLDGWLQFRFAQGSPEHEARFREQLKMVSKPQKSLLAWHGSALKNWHSIIRQGLNFAEIHNGRAYGNGVYFSKDLNTSLSYSSGLQGAQIGYTGWPNSVLKMTQAVSLVELVNVPEQFNNTTPHFVVQNCDWIQCRYLFIRPLKSIALATQANSLQTNDEFPQDPAHKITGLHSAKLHIPRLAIDSTSAMIQNSDLVSRRRSERGHIDDPGPVLDLFSGKSLAVLPCKEAGVSTPAMPGPIQLGGPTGPDDHHMITDFQPGLLDMSSLKLLTPPLYATSSGTKMLGRELQKLQRIQETIRLQTLGWYIDFQQ</sequence>
<dbReference type="EMBL" id="KQ964245">
    <property type="protein sequence ID" value="KXJ96619.1"/>
    <property type="molecule type" value="Genomic_DNA"/>
</dbReference>
<feature type="non-terminal residue" evidence="6">
    <location>
        <position position="432"/>
    </location>
</feature>
<dbReference type="InterPro" id="IPR012317">
    <property type="entry name" value="Poly(ADP-ribose)pol_cat_dom"/>
</dbReference>
<dbReference type="Proteomes" id="UP000070501">
    <property type="component" value="Unassembled WGS sequence"/>
</dbReference>
<organism evidence="6 7">
    <name type="scientific">Microdochium bolleyi</name>
    <dbReference type="NCBI Taxonomy" id="196109"/>
    <lineage>
        <taxon>Eukaryota</taxon>
        <taxon>Fungi</taxon>
        <taxon>Dikarya</taxon>
        <taxon>Ascomycota</taxon>
        <taxon>Pezizomycotina</taxon>
        <taxon>Sordariomycetes</taxon>
        <taxon>Xylariomycetidae</taxon>
        <taxon>Xylariales</taxon>
        <taxon>Microdochiaceae</taxon>
        <taxon>Microdochium</taxon>
    </lineage>
</organism>
<dbReference type="Pfam" id="PF00644">
    <property type="entry name" value="PARP"/>
    <property type="match status" value="1"/>
</dbReference>
<evidence type="ECO:0000256" key="1">
    <source>
        <dbReference type="ARBA" id="ARBA00022676"/>
    </source>
</evidence>
<dbReference type="PANTHER" id="PTHR21328">
    <property type="entry name" value="POLY ADP-RIBOSE POLYMERASE FAMILY, MEMBER PARP"/>
    <property type="match status" value="1"/>
</dbReference>
<dbReference type="AlphaFoldDB" id="A0A136JHI9"/>
<dbReference type="SUPFAM" id="SSF56399">
    <property type="entry name" value="ADP-ribosylation"/>
    <property type="match status" value="1"/>
</dbReference>
<evidence type="ECO:0000256" key="4">
    <source>
        <dbReference type="ARBA" id="ARBA00023027"/>
    </source>
</evidence>
<keyword evidence="2" id="KW-0808">Transferase</keyword>
<keyword evidence="3" id="KW-0548">Nucleotidyltransferase</keyword>
<evidence type="ECO:0000313" key="6">
    <source>
        <dbReference type="EMBL" id="KXJ96619.1"/>
    </source>
</evidence>